<name>A0A1M6SBF4_PSETH</name>
<dbReference type="EMBL" id="FRAP01000006">
    <property type="protein sequence ID" value="SHK42046.1"/>
    <property type="molecule type" value="Genomic_DNA"/>
</dbReference>
<dbReference type="AlphaFoldDB" id="A0A1M6SBF4"/>
<protein>
    <submittedName>
        <fullName evidence="1">Uncharacterized protein</fullName>
    </submittedName>
</protein>
<proteinExistence type="predicted"/>
<dbReference type="RefSeq" id="WP_268794458.1">
    <property type="nucleotide sequence ID" value="NZ_FRAP01000006.1"/>
</dbReference>
<dbReference type="Proteomes" id="UP000184363">
    <property type="component" value="Unassembled WGS sequence"/>
</dbReference>
<organism evidence="1 2">
    <name type="scientific">Pseudonocardia thermophila</name>
    <dbReference type="NCBI Taxonomy" id="1848"/>
    <lineage>
        <taxon>Bacteria</taxon>
        <taxon>Bacillati</taxon>
        <taxon>Actinomycetota</taxon>
        <taxon>Actinomycetes</taxon>
        <taxon>Pseudonocardiales</taxon>
        <taxon>Pseudonocardiaceae</taxon>
        <taxon>Pseudonocardia</taxon>
    </lineage>
</organism>
<accession>A0A1M6SBF4</accession>
<sequence length="43" mass="4591">MQWLYTGLLIVAGAGTAAYTGFLLRRLFTLEPAVPPAGEEPQA</sequence>
<gene>
    <name evidence="1" type="ORF">SAMN05443637_10647</name>
</gene>
<reference evidence="1 2" key="1">
    <citation type="submission" date="2016-11" db="EMBL/GenBank/DDBJ databases">
        <authorList>
            <person name="Jaros S."/>
            <person name="Januszkiewicz K."/>
            <person name="Wedrychowicz H."/>
        </authorList>
    </citation>
    <scope>NUCLEOTIDE SEQUENCE [LARGE SCALE GENOMIC DNA]</scope>
    <source>
        <strain evidence="1 2">DSM 43832</strain>
    </source>
</reference>
<evidence type="ECO:0000313" key="1">
    <source>
        <dbReference type="EMBL" id="SHK42046.1"/>
    </source>
</evidence>
<keyword evidence="2" id="KW-1185">Reference proteome</keyword>
<evidence type="ECO:0000313" key="2">
    <source>
        <dbReference type="Proteomes" id="UP000184363"/>
    </source>
</evidence>